<dbReference type="EMBL" id="JAIRBM010000005">
    <property type="protein sequence ID" value="MBZ6076395.1"/>
    <property type="molecule type" value="Genomic_DNA"/>
</dbReference>
<feature type="transmembrane region" description="Helical" evidence="7">
    <location>
        <begin position="41"/>
        <end position="62"/>
    </location>
</feature>
<comment type="caution">
    <text evidence="8">The sequence shown here is derived from an EMBL/GenBank/DDBJ whole genome shotgun (WGS) entry which is preliminary data.</text>
</comment>
<comment type="similarity">
    <text evidence="2">Belongs to the DoxX family.</text>
</comment>
<evidence type="ECO:0000256" key="4">
    <source>
        <dbReference type="ARBA" id="ARBA00022692"/>
    </source>
</evidence>
<evidence type="ECO:0000256" key="1">
    <source>
        <dbReference type="ARBA" id="ARBA00004651"/>
    </source>
</evidence>
<evidence type="ECO:0000256" key="7">
    <source>
        <dbReference type="SAM" id="Phobius"/>
    </source>
</evidence>
<sequence length="132" mass="14251">MRDTLLLIGRILLAAIFVISGITKFYALGDTAAYIASKGLPLPWLVAPVSAVVEVALGLAIVVGFRTRWAALALAVFALVTIPFFHDFWNMSDQARAENQIQAMKNIAMAGAFLILMASGAGRLSVDRDRPF</sequence>
<dbReference type="Pfam" id="PF07681">
    <property type="entry name" value="DoxX"/>
    <property type="match status" value="1"/>
</dbReference>
<protein>
    <submittedName>
        <fullName evidence="8">DoxX family protein</fullName>
    </submittedName>
</protein>
<organism evidence="8 9">
    <name type="scientific">Microvirga puerhi</name>
    <dbReference type="NCBI Taxonomy" id="2876078"/>
    <lineage>
        <taxon>Bacteria</taxon>
        <taxon>Pseudomonadati</taxon>
        <taxon>Pseudomonadota</taxon>
        <taxon>Alphaproteobacteria</taxon>
        <taxon>Hyphomicrobiales</taxon>
        <taxon>Methylobacteriaceae</taxon>
        <taxon>Microvirga</taxon>
    </lineage>
</organism>
<evidence type="ECO:0000256" key="3">
    <source>
        <dbReference type="ARBA" id="ARBA00022475"/>
    </source>
</evidence>
<feature type="transmembrane region" description="Helical" evidence="7">
    <location>
        <begin position="69"/>
        <end position="86"/>
    </location>
</feature>
<keyword evidence="4 7" id="KW-0812">Transmembrane</keyword>
<dbReference type="PANTHER" id="PTHR33452:SF1">
    <property type="entry name" value="INNER MEMBRANE PROTEIN YPHA-RELATED"/>
    <property type="match status" value="1"/>
</dbReference>
<evidence type="ECO:0000256" key="5">
    <source>
        <dbReference type="ARBA" id="ARBA00022989"/>
    </source>
</evidence>
<gene>
    <name evidence="8" type="ORF">K9B37_08845</name>
</gene>
<feature type="transmembrane region" description="Helical" evidence="7">
    <location>
        <begin position="7"/>
        <end position="29"/>
    </location>
</feature>
<feature type="transmembrane region" description="Helical" evidence="7">
    <location>
        <begin position="106"/>
        <end position="126"/>
    </location>
</feature>
<dbReference type="InterPro" id="IPR032808">
    <property type="entry name" value="DoxX"/>
</dbReference>
<keyword evidence="3" id="KW-1003">Cell membrane</keyword>
<dbReference type="PANTHER" id="PTHR33452">
    <property type="entry name" value="OXIDOREDUCTASE CATD-RELATED"/>
    <property type="match status" value="1"/>
</dbReference>
<evidence type="ECO:0000313" key="9">
    <source>
        <dbReference type="Proteomes" id="UP000704176"/>
    </source>
</evidence>
<evidence type="ECO:0000256" key="6">
    <source>
        <dbReference type="ARBA" id="ARBA00023136"/>
    </source>
</evidence>
<dbReference type="InterPro" id="IPR051907">
    <property type="entry name" value="DoxX-like_oxidoreductase"/>
</dbReference>
<keyword evidence="5 7" id="KW-1133">Transmembrane helix</keyword>
<accession>A0ABS7VMS9</accession>
<keyword evidence="9" id="KW-1185">Reference proteome</keyword>
<evidence type="ECO:0000256" key="2">
    <source>
        <dbReference type="ARBA" id="ARBA00006679"/>
    </source>
</evidence>
<proteinExistence type="inferred from homology"/>
<reference evidence="8 9" key="1">
    <citation type="submission" date="2021-09" db="EMBL/GenBank/DDBJ databases">
        <title>The complete genome sequence of a new microorganism.</title>
        <authorList>
            <person name="Zi Z."/>
        </authorList>
    </citation>
    <scope>NUCLEOTIDE SEQUENCE [LARGE SCALE GENOMIC DNA]</scope>
    <source>
        <strain evidence="8 9">WGZ8</strain>
    </source>
</reference>
<evidence type="ECO:0000313" key="8">
    <source>
        <dbReference type="EMBL" id="MBZ6076395.1"/>
    </source>
</evidence>
<dbReference type="Proteomes" id="UP000704176">
    <property type="component" value="Unassembled WGS sequence"/>
</dbReference>
<name>A0ABS7VMS9_9HYPH</name>
<comment type="subcellular location">
    <subcellularLocation>
        <location evidence="1">Cell membrane</location>
        <topology evidence="1">Multi-pass membrane protein</topology>
    </subcellularLocation>
</comment>
<dbReference type="RefSeq" id="WP_224312716.1">
    <property type="nucleotide sequence ID" value="NZ_JAIRBM010000005.1"/>
</dbReference>
<keyword evidence="6 7" id="KW-0472">Membrane</keyword>